<keyword evidence="1" id="KW-0472">Membrane</keyword>
<feature type="transmembrane region" description="Helical" evidence="1">
    <location>
        <begin position="20"/>
        <end position="47"/>
    </location>
</feature>
<accession>A0A6J7U7B2</accession>
<name>A0A6J7U7B2_9ZZZZ</name>
<evidence type="ECO:0000313" key="2">
    <source>
        <dbReference type="EMBL" id="CAB5060577.1"/>
    </source>
</evidence>
<reference evidence="2" key="1">
    <citation type="submission" date="2020-05" db="EMBL/GenBank/DDBJ databases">
        <authorList>
            <person name="Chiriac C."/>
            <person name="Salcher M."/>
            <person name="Ghai R."/>
            <person name="Kavagutti S V."/>
        </authorList>
    </citation>
    <scope>NUCLEOTIDE SEQUENCE</scope>
</reference>
<sequence length="62" mass="6967">MTGFFSEFMNLNAVYLKANSWLSISVSNLVVIISMLVIFFIAISIPFPKDQHESSKNGRGQK</sequence>
<proteinExistence type="predicted"/>
<gene>
    <name evidence="2" type="ORF">UFOPK4366_00288</name>
</gene>
<protein>
    <submittedName>
        <fullName evidence="2">Unannotated protein</fullName>
    </submittedName>
</protein>
<dbReference type="AlphaFoldDB" id="A0A6J7U7B2"/>
<keyword evidence="1" id="KW-0812">Transmembrane</keyword>
<keyword evidence="1" id="KW-1133">Transmembrane helix</keyword>
<organism evidence="2">
    <name type="scientific">freshwater metagenome</name>
    <dbReference type="NCBI Taxonomy" id="449393"/>
    <lineage>
        <taxon>unclassified sequences</taxon>
        <taxon>metagenomes</taxon>
        <taxon>ecological metagenomes</taxon>
    </lineage>
</organism>
<evidence type="ECO:0000256" key="1">
    <source>
        <dbReference type="SAM" id="Phobius"/>
    </source>
</evidence>
<dbReference type="EMBL" id="CAFBQS010000030">
    <property type="protein sequence ID" value="CAB5060577.1"/>
    <property type="molecule type" value="Genomic_DNA"/>
</dbReference>